<protein>
    <recommendedName>
        <fullName evidence="3">DUF370 domain-containing protein</fullName>
    </recommendedName>
</protein>
<dbReference type="AlphaFoldDB" id="A0A0J8D767"/>
<dbReference type="InterPro" id="IPR007169">
    <property type="entry name" value="RemA-like"/>
</dbReference>
<dbReference type="STRING" id="1121307.CLCY_3c00040"/>
<evidence type="ECO:0008006" key="3">
    <source>
        <dbReference type="Google" id="ProtNLM"/>
    </source>
</evidence>
<evidence type="ECO:0000313" key="2">
    <source>
        <dbReference type="Proteomes" id="UP000036756"/>
    </source>
</evidence>
<evidence type="ECO:0000313" key="1">
    <source>
        <dbReference type="EMBL" id="KMT21737.1"/>
    </source>
</evidence>
<dbReference type="Pfam" id="PF04025">
    <property type="entry name" value="RemA-like"/>
    <property type="match status" value="1"/>
</dbReference>
<dbReference type="Proteomes" id="UP000036756">
    <property type="component" value="Unassembled WGS sequence"/>
</dbReference>
<reference evidence="1 2" key="1">
    <citation type="submission" date="2015-06" db="EMBL/GenBank/DDBJ databases">
        <title>Draft genome sequence of the purine-degrading Clostridium cylindrosporum HC-1 (DSM 605).</title>
        <authorList>
            <person name="Poehlein A."/>
            <person name="Schiel-Bengelsdorf B."/>
            <person name="Bengelsdorf F."/>
            <person name="Daniel R."/>
            <person name="Duerre P."/>
        </authorList>
    </citation>
    <scope>NUCLEOTIDE SEQUENCE [LARGE SCALE GENOMIC DNA]</scope>
    <source>
        <strain evidence="1 2">DSM 605</strain>
    </source>
</reference>
<dbReference type="EMBL" id="LFVU01000026">
    <property type="protein sequence ID" value="KMT21737.1"/>
    <property type="molecule type" value="Genomic_DNA"/>
</dbReference>
<dbReference type="PATRIC" id="fig|1121307.3.peg.1358"/>
<keyword evidence="2" id="KW-1185">Reference proteome</keyword>
<comment type="caution">
    <text evidence="1">The sequence shown here is derived from an EMBL/GenBank/DDBJ whole genome shotgun (WGS) entry which is preliminary data.</text>
</comment>
<accession>A0A0J8D767</accession>
<organism evidence="1 2">
    <name type="scientific">Clostridium cylindrosporum DSM 605</name>
    <dbReference type="NCBI Taxonomy" id="1121307"/>
    <lineage>
        <taxon>Bacteria</taxon>
        <taxon>Bacillati</taxon>
        <taxon>Bacillota</taxon>
        <taxon>Clostridia</taxon>
        <taxon>Eubacteriales</taxon>
        <taxon>Clostridiaceae</taxon>
        <taxon>Clostridium</taxon>
    </lineage>
</organism>
<dbReference type="OrthoDB" id="9811390at2"/>
<proteinExistence type="predicted"/>
<name>A0A0J8D767_CLOCY</name>
<sequence>MFLHLGENVVIPQKEVIAILDIESVNSIDSNKFMRISDEEGFVKRINKEKPKSIVLTERDKKSIIYLSPISSVTLVKRSDFKREMNSLINLKPGK</sequence>
<dbReference type="RefSeq" id="WP_048570402.1">
    <property type="nucleotide sequence ID" value="NZ_LFVU01000026.1"/>
</dbReference>
<gene>
    <name evidence="1" type="ORF">CLCY_3c00040</name>
</gene>
<dbReference type="NCBIfam" id="NF046065">
    <property type="entry name" value="MtxRegRemB"/>
    <property type="match status" value="1"/>
</dbReference>